<name>A8S8K0_9FIRM</name>
<dbReference type="HOGENOM" id="CLU_2934674_0_0_9"/>
<proteinExistence type="predicted"/>
<evidence type="ECO:0000313" key="1">
    <source>
        <dbReference type="EMBL" id="EDP22332.1"/>
    </source>
</evidence>
<evidence type="ECO:0000313" key="2">
    <source>
        <dbReference type="Proteomes" id="UP000005945"/>
    </source>
</evidence>
<reference evidence="1 2" key="2">
    <citation type="submission" date="2007-09" db="EMBL/GenBank/DDBJ databases">
        <authorList>
            <person name="Fulton L."/>
            <person name="Clifton S."/>
            <person name="Fulton B."/>
            <person name="Xu J."/>
            <person name="Minx P."/>
            <person name="Pepin K.H."/>
            <person name="Johnson M."/>
            <person name="Thiruvilangam P."/>
            <person name="Bhonagiri V."/>
            <person name="Nash W.E."/>
            <person name="Mardis E.R."/>
            <person name="Wilson R.K."/>
        </authorList>
    </citation>
    <scope>NUCLEOTIDE SEQUENCE [LARGE SCALE GENOMIC DNA]</scope>
    <source>
        <strain evidence="1 2">M21/2</strain>
    </source>
</reference>
<dbReference type="AlphaFoldDB" id="A8S8K0"/>
<organism evidence="1 2">
    <name type="scientific">Faecalibacterium prausnitzii M21/2</name>
    <dbReference type="NCBI Taxonomy" id="411485"/>
    <lineage>
        <taxon>Bacteria</taxon>
        <taxon>Bacillati</taxon>
        <taxon>Bacillota</taxon>
        <taxon>Clostridia</taxon>
        <taxon>Eubacteriales</taxon>
        <taxon>Oscillospiraceae</taxon>
        <taxon>Faecalibacterium</taxon>
    </lineage>
</organism>
<dbReference type="EMBL" id="ABED02000020">
    <property type="protein sequence ID" value="EDP22332.1"/>
    <property type="molecule type" value="Genomic_DNA"/>
</dbReference>
<reference evidence="1 2" key="1">
    <citation type="submission" date="2007-09" db="EMBL/GenBank/DDBJ databases">
        <title>Draft genome sequence of Faecalibacterium prausnitzii M21/2.</title>
        <authorList>
            <person name="Sudarsanam P."/>
            <person name="Ley R."/>
            <person name="Guruge J."/>
            <person name="Turnbaugh P.J."/>
            <person name="Mahowald M."/>
            <person name="Liep D."/>
            <person name="Gordon J."/>
        </authorList>
    </citation>
    <scope>NUCLEOTIDE SEQUENCE [LARGE SCALE GENOMIC DNA]</scope>
    <source>
        <strain evidence="1 2">M21/2</strain>
    </source>
</reference>
<protein>
    <submittedName>
        <fullName evidence="1">Uncharacterized protein</fullName>
    </submittedName>
</protein>
<sequence>MLQPLCSVLTITAAFNLWKLFCIQTEKTKSKQMTKNSNKIHKKSSKLIYCIFCASLINSH</sequence>
<comment type="caution">
    <text evidence="1">The sequence shown here is derived from an EMBL/GenBank/DDBJ whole genome shotgun (WGS) entry which is preliminary data.</text>
</comment>
<accession>A8S8K0</accession>
<dbReference type="Proteomes" id="UP000005945">
    <property type="component" value="Unassembled WGS sequence"/>
</dbReference>
<gene>
    <name evidence="1" type="ORF">FAEPRAM212_00789</name>
</gene>